<accession>A0A7V9AAF9</accession>
<dbReference type="GO" id="GO:0010411">
    <property type="term" value="P:xyloglucan metabolic process"/>
    <property type="evidence" value="ECO:0007669"/>
    <property type="project" value="TreeGrafter"/>
</dbReference>
<feature type="region of interest" description="Disordered" evidence="2">
    <location>
        <begin position="306"/>
        <end position="335"/>
    </location>
</feature>
<dbReference type="RefSeq" id="WP_194536096.1">
    <property type="nucleotide sequence ID" value="NZ_JACEFB010000001.1"/>
</dbReference>
<comment type="caution">
    <text evidence="4">The sequence shown here is derived from an EMBL/GenBank/DDBJ whole genome shotgun (WGS) entry which is preliminary data.</text>
</comment>
<feature type="compositionally biased region" description="Polar residues" evidence="2">
    <location>
        <begin position="306"/>
        <end position="316"/>
    </location>
</feature>
<keyword evidence="5" id="KW-1185">Reference proteome</keyword>
<proteinExistence type="predicted"/>
<dbReference type="SUPFAM" id="SSF50939">
    <property type="entry name" value="Sialidases"/>
    <property type="match status" value="2"/>
</dbReference>
<dbReference type="EMBL" id="JACEFB010000001">
    <property type="protein sequence ID" value="MBA2224662.1"/>
    <property type="molecule type" value="Genomic_DNA"/>
</dbReference>
<feature type="domain" description="Sortilin N-terminal" evidence="3">
    <location>
        <begin position="335"/>
        <end position="426"/>
    </location>
</feature>
<dbReference type="Pfam" id="PF15902">
    <property type="entry name" value="Sortilin-Vps10"/>
    <property type="match status" value="1"/>
</dbReference>
<organism evidence="4 5">
    <name type="scientific">Thermogemmata fonticola</name>
    <dbReference type="NCBI Taxonomy" id="2755323"/>
    <lineage>
        <taxon>Bacteria</taxon>
        <taxon>Pseudomonadati</taxon>
        <taxon>Planctomycetota</taxon>
        <taxon>Planctomycetia</taxon>
        <taxon>Gemmatales</taxon>
        <taxon>Gemmataceae</taxon>
        <taxon>Thermogemmata</taxon>
    </lineage>
</organism>
<protein>
    <recommendedName>
        <fullName evidence="3">Sortilin N-terminal domain-containing protein</fullName>
    </recommendedName>
</protein>
<dbReference type="InterPro" id="IPR015943">
    <property type="entry name" value="WD40/YVTN_repeat-like_dom_sf"/>
</dbReference>
<name>A0A7V9AAF9_9BACT</name>
<dbReference type="InterPro" id="IPR052025">
    <property type="entry name" value="Xyloglucanase_GH74"/>
</dbReference>
<dbReference type="Proteomes" id="UP000542342">
    <property type="component" value="Unassembled WGS sequence"/>
</dbReference>
<dbReference type="Gene3D" id="2.130.10.10">
    <property type="entry name" value="YVTN repeat-like/Quinoprotein amine dehydrogenase"/>
    <property type="match status" value="5"/>
</dbReference>
<dbReference type="CDD" id="cd15482">
    <property type="entry name" value="Sialidase_non-viral"/>
    <property type="match status" value="2"/>
</dbReference>
<gene>
    <name evidence="4" type="ORF">H0921_00625</name>
</gene>
<evidence type="ECO:0000256" key="2">
    <source>
        <dbReference type="SAM" id="MobiDB-lite"/>
    </source>
</evidence>
<evidence type="ECO:0000259" key="3">
    <source>
        <dbReference type="Pfam" id="PF15902"/>
    </source>
</evidence>
<dbReference type="PANTHER" id="PTHR43739:SF5">
    <property type="entry name" value="EXO-ALPHA-SIALIDASE"/>
    <property type="match status" value="1"/>
</dbReference>
<reference evidence="4 5" key="1">
    <citation type="submission" date="2020-07" db="EMBL/GenBank/DDBJ databases">
        <title>Thermogemmata thermophila gen. nov., sp. nov., a novel moderate thermophilic planctomycete from a Kamchatka hot spring.</title>
        <authorList>
            <person name="Elcheninov A.G."/>
            <person name="Podosokorskaya O.A."/>
            <person name="Kovaleva O.L."/>
            <person name="Novikov A."/>
            <person name="Bonch-Osmolovskaya E.A."/>
            <person name="Toshchakov S.V."/>
            <person name="Kublanov I.V."/>
        </authorList>
    </citation>
    <scope>NUCLEOTIDE SEQUENCE [LARGE SCALE GENOMIC DNA]</scope>
    <source>
        <strain evidence="4 5">2918</strain>
    </source>
</reference>
<sequence length="909" mass="99489">MLRFPAAIVLVTFLSLIVYVGSPQAPAVRGQSPVQKAQTPARPVDLRQVFLQGLPARCIGPANMGGRICDLAVVESNPDVFYVASAGGGVWKTHDGGQSFTPIFDDQPTQCIGAVAVCRDQPHVVYVGTGEANPRNSVSWGCGVFRSGDGGRTWFHCGLEDTHHIGRIVVHPTDPNIAYVAALGHVWGPNRARGLYKTTDGGVTWQHSLFIDENTGCIDVQMDPLNPDILYAAFWPMRRDAFSGGSPIRQTGPTGGLFKTTDGGKTWKKLTRGLPENVGYGRCGISIYRKDPRIVYAVVHTSETAGQNSNVGQSATPVGKDGKPGSPGPINRGGIFRSEDYGETWRKVNDLVPRPFYYGQIRVDPNDDKVIYVLGVAFHVSRDGGRTFPPFRHSMHPDHHALWINPKDSQHMIVGNDGGLYITKDGKNFEAKRGLVISQFYGVAVDSRVPYHVYGGLQDNGSWAGPSATVYKDGITLADWRRLLGGDGFQAAVDPEDNNIVYVESQYGNLVRVKLDAPPGPTGKGANKSIRPPGVKQDKTRKEPSPYRFNWNSPILISPHDAKTIYYGAQYLFKSTNRGDSWQKISPDLTAYPRDGSVPAPGGHTILSLAASPRQAGVIWVGTDDGKLWLTRDDGRTWIDLTDKLPDIPRQRAIPKIECSYFDAGTAYVAVDRHRNDDFRPYIFKTTDYGQTWTALASNLPLHAVVGVVRQSSRNKDLLFAGTERGLFVTFNDGKFWYPLRCVGMPAAVRVDDLVIHPRERELVVATHGRGIWIIPIAPLEELKDAHLTADAVLFPFPAPVPVMERRDRPPPSGKAAPIPRDAFVAPNPPLGPVAAFYLTGEGPERVKFTYQSPQHSGSVEMTIPGPGLYFRPLGQLPPGEYEVALHARGVVVRQPLRVVAPPQASPEQ</sequence>
<dbReference type="PANTHER" id="PTHR43739">
    <property type="entry name" value="XYLOGLUCANASE (EUROFUNG)"/>
    <property type="match status" value="1"/>
</dbReference>
<evidence type="ECO:0000313" key="5">
    <source>
        <dbReference type="Proteomes" id="UP000542342"/>
    </source>
</evidence>
<feature type="compositionally biased region" description="Basic and acidic residues" evidence="2">
    <location>
        <begin position="536"/>
        <end position="545"/>
    </location>
</feature>
<dbReference type="AlphaFoldDB" id="A0A7V9AAF9"/>
<feature type="region of interest" description="Disordered" evidence="2">
    <location>
        <begin position="514"/>
        <end position="547"/>
    </location>
</feature>
<dbReference type="InterPro" id="IPR036278">
    <property type="entry name" value="Sialidase_sf"/>
</dbReference>
<evidence type="ECO:0000256" key="1">
    <source>
        <dbReference type="ARBA" id="ARBA00022737"/>
    </source>
</evidence>
<dbReference type="InterPro" id="IPR031778">
    <property type="entry name" value="Sortilin_N"/>
</dbReference>
<evidence type="ECO:0000313" key="4">
    <source>
        <dbReference type="EMBL" id="MBA2224662.1"/>
    </source>
</evidence>
<keyword evidence="1" id="KW-0677">Repeat</keyword>